<organism evidence="4 5">
    <name type="scientific">Vespula pensylvanica</name>
    <name type="common">Western yellow jacket</name>
    <name type="synonym">Wasp</name>
    <dbReference type="NCBI Taxonomy" id="30213"/>
    <lineage>
        <taxon>Eukaryota</taxon>
        <taxon>Metazoa</taxon>
        <taxon>Ecdysozoa</taxon>
        <taxon>Arthropoda</taxon>
        <taxon>Hexapoda</taxon>
        <taxon>Insecta</taxon>
        <taxon>Pterygota</taxon>
        <taxon>Neoptera</taxon>
        <taxon>Endopterygota</taxon>
        <taxon>Hymenoptera</taxon>
        <taxon>Apocrita</taxon>
        <taxon>Aculeata</taxon>
        <taxon>Vespoidea</taxon>
        <taxon>Vespidae</taxon>
        <taxon>Vespinae</taxon>
        <taxon>Vespula</taxon>
    </lineage>
</organism>
<evidence type="ECO:0000256" key="2">
    <source>
        <dbReference type="ARBA" id="ARBA00022803"/>
    </source>
</evidence>
<dbReference type="SMART" id="SM00028">
    <property type="entry name" value="TPR"/>
    <property type="match status" value="4"/>
</dbReference>
<protein>
    <recommendedName>
        <fullName evidence="6">Tetratricopeptide repeat protein 27</fullName>
    </recommendedName>
</protein>
<sequence>MDESTEMIDQKIETQLLTNVVDEACSVVIIRKILAGRYKDVMLELASAKLLELLCSRDDLQEIIYNNIKTDTMGSYEWLCLSIASLFYFIECNWTGPITDDEGIELLSIKREEALNYLSLHDECNENVKRPEFLYLSKIIFLNEYMQNSYKSCLWWLFRTNLLHQFILEESSGTIFEETEILIANIGTLDILQSNFLEALFNLEVAQFYLYYKRIECSEKYLTHVENIAQVRMELQGAMGKRTKYQEEEKPQLFLKVNVDKEDTFETRSCENLPKSLDLNDDLRLERIQFSEFQDEIGLGALEEAIVLARHTHLQLSQPRDKLTEEEISPYVTKVIDNTKNWSLKRTALYYRCIYEANDKRTVERSMLQAEYLLKEMNDRKVTMAERFDIFFASGMKPVWLLEEILANIMLSLGLVKGALDLFIKLKLWDNVIICYNIMELKHKVGLSSAAEIIRQEIAKKATIKLWCLLGDATGDVEHYKTAWKLSEEKSSRAQRHWGFFYFAKKDYAEAIPHLQLSVELNNIQEDVWLRLGFAALQTENWKLAAMAYRRYCALEQTTFEAWNNLAKAYIKLGDKYRAWKVLYEAIKCNHDRWEVWDNLMAVCIDLGQFLEVIRCYNRILDLKNEHSDIQILEILTNAVVNDIKDADGKSCKNLLLLPTLQLFARITSRITNNSDLWRLYSELTMLKKTDLDDQKAIQYLQKAYRAAVSDPKCFQNENTTLSVLQLCCKLSKTYLRCSSYCTDHTRSKRALLGSAKLALQGVIKKVRDIYSENPKLMKSLQQVEEHFKVISNELEKMCSPTADKFY</sequence>
<evidence type="ECO:0000313" key="5">
    <source>
        <dbReference type="Proteomes" id="UP000600918"/>
    </source>
</evidence>
<dbReference type="InterPro" id="IPR011990">
    <property type="entry name" value="TPR-like_helical_dom_sf"/>
</dbReference>
<evidence type="ECO:0008006" key="6">
    <source>
        <dbReference type="Google" id="ProtNLM"/>
    </source>
</evidence>
<dbReference type="SUPFAM" id="SSF48452">
    <property type="entry name" value="TPR-like"/>
    <property type="match status" value="1"/>
</dbReference>
<comment type="similarity">
    <text evidence="3">Belongs to the TTC27 family.</text>
</comment>
<dbReference type="PANTHER" id="PTHR16193">
    <property type="entry name" value="TETRATRICOPEPTIDE REPEAT PROTEIN 27"/>
    <property type="match status" value="1"/>
</dbReference>
<evidence type="ECO:0000256" key="1">
    <source>
        <dbReference type="ARBA" id="ARBA00022737"/>
    </source>
</evidence>
<accession>A0A834K9L0</accession>
<dbReference type="Gene3D" id="1.25.40.10">
    <property type="entry name" value="Tetratricopeptide repeat domain"/>
    <property type="match status" value="1"/>
</dbReference>
<reference evidence="4" key="1">
    <citation type="journal article" date="2020" name="G3 (Bethesda)">
        <title>High-Quality Assemblies for Three Invasive Social Wasps from the &lt;i&gt;Vespula&lt;/i&gt; Genus.</title>
        <authorList>
            <person name="Harrop T.W.R."/>
            <person name="Guhlin J."/>
            <person name="McLaughlin G.M."/>
            <person name="Permina E."/>
            <person name="Stockwell P."/>
            <person name="Gilligan J."/>
            <person name="Le Lec M.F."/>
            <person name="Gruber M.A.M."/>
            <person name="Quinn O."/>
            <person name="Lovegrove M."/>
            <person name="Duncan E.J."/>
            <person name="Remnant E.J."/>
            <person name="Van Eeckhoven J."/>
            <person name="Graham B."/>
            <person name="Knapp R.A."/>
            <person name="Langford K.W."/>
            <person name="Kronenberg Z."/>
            <person name="Press M.O."/>
            <person name="Eacker S.M."/>
            <person name="Wilson-Rankin E.E."/>
            <person name="Purcell J."/>
            <person name="Lester P.J."/>
            <person name="Dearden P.K."/>
        </authorList>
    </citation>
    <scope>NUCLEOTIDE SEQUENCE</scope>
    <source>
        <strain evidence="4">Volc-1</strain>
    </source>
</reference>
<dbReference type="InterPro" id="IPR019734">
    <property type="entry name" value="TPR_rpt"/>
</dbReference>
<keyword evidence="2" id="KW-0802">TPR repeat</keyword>
<dbReference type="InterPro" id="IPR044244">
    <property type="entry name" value="TTC27/Emw1"/>
</dbReference>
<proteinExistence type="inferred from homology"/>
<gene>
    <name evidence="4" type="ORF">H0235_015578</name>
</gene>
<dbReference type="AlphaFoldDB" id="A0A834K9L0"/>
<keyword evidence="5" id="KW-1185">Reference proteome</keyword>
<evidence type="ECO:0000256" key="3">
    <source>
        <dbReference type="ARBA" id="ARBA00024020"/>
    </source>
</evidence>
<evidence type="ECO:0000313" key="4">
    <source>
        <dbReference type="EMBL" id="KAF7399841.1"/>
    </source>
</evidence>
<dbReference type="EMBL" id="JACSDY010000018">
    <property type="protein sequence ID" value="KAF7399841.1"/>
    <property type="molecule type" value="Genomic_DNA"/>
</dbReference>
<comment type="caution">
    <text evidence="4">The sequence shown here is derived from an EMBL/GenBank/DDBJ whole genome shotgun (WGS) entry which is preliminary data.</text>
</comment>
<dbReference type="Proteomes" id="UP000600918">
    <property type="component" value="Unassembled WGS sequence"/>
</dbReference>
<dbReference type="PANTHER" id="PTHR16193:SF0">
    <property type="entry name" value="TETRATRICOPEPTIDE REPEAT PROTEIN 27"/>
    <property type="match status" value="1"/>
</dbReference>
<keyword evidence="1" id="KW-0677">Repeat</keyword>
<name>A0A834K9L0_VESPE</name>